<reference evidence="2" key="1">
    <citation type="submission" date="2017-02" db="EMBL/GenBank/DDBJ databases">
        <authorList>
            <person name="Varghese N."/>
            <person name="Submissions S."/>
        </authorList>
    </citation>
    <scope>NUCLEOTIDE SEQUENCE [LARGE SCALE GENOMIC DNA]</scope>
    <source>
        <strain evidence="2">9H-4</strain>
    </source>
</reference>
<organism evidence="1 2">
    <name type="scientific">Aeromicrobium choanae</name>
    <dbReference type="NCBI Taxonomy" id="1736691"/>
    <lineage>
        <taxon>Bacteria</taxon>
        <taxon>Bacillati</taxon>
        <taxon>Actinomycetota</taxon>
        <taxon>Actinomycetes</taxon>
        <taxon>Propionibacteriales</taxon>
        <taxon>Nocardioidaceae</taxon>
        <taxon>Aeromicrobium</taxon>
    </lineage>
</organism>
<dbReference type="InterPro" id="IPR023214">
    <property type="entry name" value="HAD_sf"/>
</dbReference>
<dbReference type="Gene3D" id="3.40.50.1000">
    <property type="entry name" value="HAD superfamily/HAD-like"/>
    <property type="match status" value="1"/>
</dbReference>
<proteinExistence type="predicted"/>
<dbReference type="RefSeq" id="WP_078701031.1">
    <property type="nucleotide sequence ID" value="NZ_LT796768.1"/>
</dbReference>
<protein>
    <submittedName>
        <fullName evidence="1">Phosphoserine phosphatase</fullName>
    </submittedName>
</protein>
<dbReference type="Pfam" id="PF12710">
    <property type="entry name" value="HAD"/>
    <property type="match status" value="1"/>
</dbReference>
<dbReference type="AlphaFoldDB" id="A0A1T4Z990"/>
<evidence type="ECO:0000313" key="2">
    <source>
        <dbReference type="Proteomes" id="UP000191040"/>
    </source>
</evidence>
<dbReference type="Proteomes" id="UP000191040">
    <property type="component" value="Chromosome I"/>
</dbReference>
<keyword evidence="2" id="KW-1185">Reference proteome</keyword>
<dbReference type="SUPFAM" id="SSF56784">
    <property type="entry name" value="HAD-like"/>
    <property type="match status" value="1"/>
</dbReference>
<name>A0A1T4Z990_9ACTN</name>
<sequence>MTEERAALPSWRPGQARDEILAFLEASGQIPPEDRLACFDNDGTLWCERPRYIQLEFLLHHLQQRVQTDPALGTTPEFSAVLSGDAAALEQVGLPRIAMALTGLFAGLPADRFKVLVREFMAAAANPALGRPHRSTVYRPMLELVDELRLRGFAIAVVTGGGTEFVRAVSQELYGVDPERVVGTLIEYDFADGEGGPVLTRTNRVSGTLNDGPDKVSHIQAQLGRRPVFAAGNTSGDREMLTWAETADGPSLALLVDHDDEEREFSYPGTGESATPTEPITDVAHRRGWTVASIARDWAEVFP</sequence>
<dbReference type="OrthoDB" id="9799365at2"/>
<dbReference type="STRING" id="1736691.SAMN06295964_3158"/>
<evidence type="ECO:0000313" key="1">
    <source>
        <dbReference type="EMBL" id="SKB10171.1"/>
    </source>
</evidence>
<accession>A0A1T4Z990</accession>
<gene>
    <name evidence="1" type="ORF">SAMN06295964_3158</name>
</gene>
<dbReference type="EMBL" id="LT796768">
    <property type="protein sequence ID" value="SKB10171.1"/>
    <property type="molecule type" value="Genomic_DNA"/>
</dbReference>
<dbReference type="InterPro" id="IPR036412">
    <property type="entry name" value="HAD-like_sf"/>
</dbReference>